<evidence type="ECO:0000313" key="5">
    <source>
        <dbReference type="Proteomes" id="UP000007382"/>
    </source>
</evidence>
<reference evidence="5" key="2">
    <citation type="submission" date="2012-03" db="EMBL/GenBank/DDBJ databases">
        <title>The complete genome sequence of the pioneer microbe on fresh volcanic deposit, Leptospirillum ferrooxidans strain C2-3.</title>
        <authorList>
            <person name="Fujimura R."/>
            <person name="Sato Y."/>
            <person name="Nishizawa T."/>
            <person name="Nanba K."/>
            <person name="Oshima K."/>
            <person name="Hattori M."/>
            <person name="Kamijo T."/>
            <person name="Ohta H."/>
        </authorList>
    </citation>
    <scope>NUCLEOTIDE SEQUENCE [LARGE SCALE GENOMIC DNA]</scope>
    <source>
        <strain evidence="5">C2-3</strain>
    </source>
</reference>
<keyword evidence="1" id="KW-0812">Transmembrane</keyword>
<dbReference type="KEGG" id="lfc:LFE_2300"/>
<dbReference type="AlphaFoldDB" id="I0IRS3"/>
<dbReference type="Gene3D" id="1.20.120.30">
    <property type="entry name" value="Aspartate receptor, ligand-binding domain"/>
    <property type="match status" value="1"/>
</dbReference>
<dbReference type="PANTHER" id="PTHR44757">
    <property type="entry name" value="DIGUANYLATE CYCLASE DGCP"/>
    <property type="match status" value="1"/>
</dbReference>
<dbReference type="InterPro" id="IPR043128">
    <property type="entry name" value="Rev_trsase/Diguanyl_cyclase"/>
</dbReference>
<dbReference type="Gene3D" id="3.20.20.450">
    <property type="entry name" value="EAL domain"/>
    <property type="match status" value="1"/>
</dbReference>
<evidence type="ECO:0000259" key="3">
    <source>
        <dbReference type="PROSITE" id="PS50887"/>
    </source>
</evidence>
<dbReference type="SUPFAM" id="SSF55781">
    <property type="entry name" value="GAF domain-like"/>
    <property type="match status" value="1"/>
</dbReference>
<organism evidence="4 5">
    <name type="scientific">Leptospirillum ferrooxidans (strain C2-3)</name>
    <dbReference type="NCBI Taxonomy" id="1162668"/>
    <lineage>
        <taxon>Bacteria</taxon>
        <taxon>Pseudomonadati</taxon>
        <taxon>Nitrospirota</taxon>
        <taxon>Nitrospiria</taxon>
        <taxon>Nitrospirales</taxon>
        <taxon>Nitrospiraceae</taxon>
        <taxon>Leptospirillum</taxon>
    </lineage>
</organism>
<dbReference type="Pfam" id="PF00990">
    <property type="entry name" value="GGDEF"/>
    <property type="match status" value="1"/>
</dbReference>
<dbReference type="CDD" id="cd01948">
    <property type="entry name" value="EAL"/>
    <property type="match status" value="1"/>
</dbReference>
<dbReference type="PANTHER" id="PTHR44757:SF2">
    <property type="entry name" value="BIOFILM ARCHITECTURE MAINTENANCE PROTEIN MBAA"/>
    <property type="match status" value="1"/>
</dbReference>
<name>I0IRS3_LEPFC</name>
<dbReference type="InterPro" id="IPR000160">
    <property type="entry name" value="GGDEF_dom"/>
</dbReference>
<dbReference type="PATRIC" id="fig|1162668.3.peg.2729"/>
<dbReference type="Gene3D" id="3.30.450.40">
    <property type="match status" value="1"/>
</dbReference>
<dbReference type="SMART" id="SM00267">
    <property type="entry name" value="GGDEF"/>
    <property type="match status" value="1"/>
</dbReference>
<sequence length="941" mass="107301">MPPSASAESHQVFKELRLSGLWLIWALALMAGLYGFLSIERAAITQKTLEIARFTDAVVFLEKINDTLTLDSISRTTLPGVLWTRYRDGLLSQGETVLSTMTNNDDFLSGKKRAVLLETSSLFDHFRKEIISSGPVSDLVNTDHRLMVLSTELSGWATNQRTTFFQKIRLLDFERTIIILATTLGGLIYLYQKSRLHRKITRQNRFHQALSRIDQLILTLPDMDHLLPEACQIVVEEGGLLLARFIKMDPLSGEGTVLTHFGNATENFIRRKHSSDPANPEKNPLWTELLEKKQTIVWNQLEEQIKNPSLLQTLRENGILSIAASPVLLDRDMFGALIVYSNQQDYFDPELIKLVDVLTQNITFAIENRRKDDERALREEEVSRLSLFDSLTGLPNRRLFQDRLNQTINRHLRSKGRFGVGILDLDGFKLVNDRLGHQSGDELLVKVSERLRGVLRGTDTLARLGGDEFGIIFSDLEGEKEAAIFDRVIASLALPIPLGKELATVGGSLGITIIPPDEGGDESLIKHADLAMYVVKEHGKNGWEVFQPIMSRSLENAHRMKEELARSFKEKRFSIDYQPQVEMTSGKIEGMEALLRWNHPDRGQMKSEEFIGVLEGCDLIIDVERWVLEEILSHIPIWAKQNICPRVRMNVSSRHLLSGSFIEDLRSAFSHHPDIRPQSLELDVSETRSFQEIRKVKEVFDECRRFGVAITISHIGTDHGSLSYIQTLGIDRVSIDQKFVRKLPKSPQDMAIVASLVTSAQLLLIDVIGEGIETEEEGHLLLKWGCRIGQGFAIAHPMSAENIPEWHRQYQPFESWTKWNKVPWEPKDYPLLMAKEAARVFYENFISGIGIPGETRVEWIDSHRCLQGRWIDGNGALRYGDTKEFREYKEAHESLHEHIRQAISARDREDHPAFEALKSAIREINQDLIRRIDRIWNLDQG</sequence>
<dbReference type="STRING" id="1162668.LFE_2300"/>
<feature type="domain" description="GGDEF" evidence="3">
    <location>
        <begin position="416"/>
        <end position="548"/>
    </location>
</feature>
<keyword evidence="1" id="KW-0472">Membrane</keyword>
<gene>
    <name evidence="4" type="ordered locus">LFE_2300</name>
</gene>
<dbReference type="eggNOG" id="COG5001">
    <property type="taxonomic scope" value="Bacteria"/>
</dbReference>
<feature type="transmembrane region" description="Helical" evidence="1">
    <location>
        <begin position="20"/>
        <end position="37"/>
    </location>
</feature>
<dbReference type="PROSITE" id="PS50887">
    <property type="entry name" value="GGDEF"/>
    <property type="match status" value="1"/>
</dbReference>
<dbReference type="InterPro" id="IPR029016">
    <property type="entry name" value="GAF-like_dom_sf"/>
</dbReference>
<feature type="transmembrane region" description="Helical" evidence="1">
    <location>
        <begin position="173"/>
        <end position="191"/>
    </location>
</feature>
<feature type="domain" description="EAL" evidence="2">
    <location>
        <begin position="557"/>
        <end position="811"/>
    </location>
</feature>
<evidence type="ECO:0000256" key="1">
    <source>
        <dbReference type="SAM" id="Phobius"/>
    </source>
</evidence>
<dbReference type="InterPro" id="IPR052155">
    <property type="entry name" value="Biofilm_reg_signaling"/>
</dbReference>
<reference evidence="4 5" key="1">
    <citation type="journal article" date="2012" name="J. Bacteriol.">
        <title>Complete Genome Sequence of Leptospirillum ferrooxidans Strain C2-3, Isolated from a Fresh Volcanic Ash Deposit on the Island of Miyake, Japan.</title>
        <authorList>
            <person name="Fujimura R."/>
            <person name="Sato Y."/>
            <person name="Nishizawa T."/>
            <person name="Oshima K."/>
            <person name="Kim S.-W."/>
            <person name="Hattori M."/>
            <person name="Kamijo T."/>
            <person name="Ohta H."/>
        </authorList>
    </citation>
    <scope>NUCLEOTIDE SEQUENCE [LARGE SCALE GENOMIC DNA]</scope>
    <source>
        <strain evidence="4 5">C2-3</strain>
    </source>
</reference>
<dbReference type="Pfam" id="PF00563">
    <property type="entry name" value="EAL"/>
    <property type="match status" value="1"/>
</dbReference>
<keyword evidence="1" id="KW-1133">Transmembrane helix</keyword>
<dbReference type="InterPro" id="IPR003018">
    <property type="entry name" value="GAF"/>
</dbReference>
<dbReference type="PROSITE" id="PS50883">
    <property type="entry name" value="EAL"/>
    <property type="match status" value="1"/>
</dbReference>
<keyword evidence="5" id="KW-1185">Reference proteome</keyword>
<evidence type="ECO:0000259" key="2">
    <source>
        <dbReference type="PROSITE" id="PS50883"/>
    </source>
</evidence>
<accession>I0IRS3</accession>
<dbReference type="EMBL" id="AP012342">
    <property type="protein sequence ID" value="BAM07972.1"/>
    <property type="molecule type" value="Genomic_DNA"/>
</dbReference>
<proteinExistence type="predicted"/>
<protein>
    <submittedName>
        <fullName evidence="4">Putative diguanylate cyclase/phosphodiesterase with GAF sensor</fullName>
    </submittedName>
</protein>
<dbReference type="InterPro" id="IPR035919">
    <property type="entry name" value="EAL_sf"/>
</dbReference>
<dbReference type="InterPro" id="IPR029787">
    <property type="entry name" value="Nucleotide_cyclase"/>
</dbReference>
<dbReference type="Gene3D" id="3.30.70.270">
    <property type="match status" value="1"/>
</dbReference>
<dbReference type="SUPFAM" id="SSF55073">
    <property type="entry name" value="Nucleotide cyclase"/>
    <property type="match status" value="1"/>
</dbReference>
<dbReference type="SUPFAM" id="SSF141868">
    <property type="entry name" value="EAL domain-like"/>
    <property type="match status" value="1"/>
</dbReference>
<dbReference type="Proteomes" id="UP000007382">
    <property type="component" value="Chromosome"/>
</dbReference>
<dbReference type="SMART" id="SM00052">
    <property type="entry name" value="EAL"/>
    <property type="match status" value="1"/>
</dbReference>
<dbReference type="CDD" id="cd01949">
    <property type="entry name" value="GGDEF"/>
    <property type="match status" value="1"/>
</dbReference>
<dbReference type="Pfam" id="PF13185">
    <property type="entry name" value="GAF_2"/>
    <property type="match status" value="1"/>
</dbReference>
<dbReference type="InterPro" id="IPR001633">
    <property type="entry name" value="EAL_dom"/>
</dbReference>
<dbReference type="HOGENOM" id="CLU_012379_0_0_0"/>
<dbReference type="NCBIfam" id="TIGR00254">
    <property type="entry name" value="GGDEF"/>
    <property type="match status" value="1"/>
</dbReference>
<evidence type="ECO:0000313" key="4">
    <source>
        <dbReference type="EMBL" id="BAM07972.1"/>
    </source>
</evidence>